<dbReference type="SMART" id="SM00220">
    <property type="entry name" value="S_TKc"/>
    <property type="match status" value="1"/>
</dbReference>
<dbReference type="PROSITE" id="PS50011">
    <property type="entry name" value="PROTEIN_KINASE_DOM"/>
    <property type="match status" value="1"/>
</dbReference>
<evidence type="ECO:0000256" key="6">
    <source>
        <dbReference type="SAM" id="Phobius"/>
    </source>
</evidence>
<evidence type="ECO:0000259" key="7">
    <source>
        <dbReference type="PROSITE" id="PS50011"/>
    </source>
</evidence>
<dbReference type="Pfam" id="PF00069">
    <property type="entry name" value="Pkinase"/>
    <property type="match status" value="1"/>
</dbReference>
<evidence type="ECO:0000256" key="2">
    <source>
        <dbReference type="ARBA" id="ARBA00022741"/>
    </source>
</evidence>
<dbReference type="PANTHER" id="PTHR43289:SF34">
    <property type="entry name" value="SERINE_THREONINE-PROTEIN KINASE YBDM-RELATED"/>
    <property type="match status" value="1"/>
</dbReference>
<dbReference type="SUPFAM" id="SSF56112">
    <property type="entry name" value="Protein kinase-like (PK-like)"/>
    <property type="match status" value="1"/>
</dbReference>
<organism evidence="8 9">
    <name type="scientific">Candidatus Limivivens intestinipullorum</name>
    <dbReference type="NCBI Taxonomy" id="2840858"/>
    <lineage>
        <taxon>Bacteria</taxon>
        <taxon>Bacillati</taxon>
        <taxon>Bacillota</taxon>
        <taxon>Clostridia</taxon>
        <taxon>Lachnospirales</taxon>
        <taxon>Lachnospiraceae</taxon>
        <taxon>Lachnospiraceae incertae sedis</taxon>
        <taxon>Candidatus Limivivens</taxon>
    </lineage>
</organism>
<dbReference type="InterPro" id="IPR000719">
    <property type="entry name" value="Prot_kinase_dom"/>
</dbReference>
<gene>
    <name evidence="8" type="ORF">IAB44_07495</name>
</gene>
<reference evidence="8" key="1">
    <citation type="submission" date="2020-10" db="EMBL/GenBank/DDBJ databases">
        <authorList>
            <person name="Gilroy R."/>
        </authorList>
    </citation>
    <scope>NUCLEOTIDE SEQUENCE</scope>
    <source>
        <strain evidence="8">CHK190-19873</strain>
    </source>
</reference>
<keyword evidence="6" id="KW-1133">Transmembrane helix</keyword>
<evidence type="ECO:0000256" key="5">
    <source>
        <dbReference type="PROSITE-ProRule" id="PRU10141"/>
    </source>
</evidence>
<dbReference type="InterPro" id="IPR008271">
    <property type="entry name" value="Ser/Thr_kinase_AS"/>
</dbReference>
<accession>A0A9D1ESC9</accession>
<dbReference type="Gene3D" id="1.10.510.10">
    <property type="entry name" value="Transferase(Phosphotransferase) domain 1"/>
    <property type="match status" value="1"/>
</dbReference>
<dbReference type="PANTHER" id="PTHR43289">
    <property type="entry name" value="MITOGEN-ACTIVATED PROTEIN KINASE KINASE KINASE 20-RELATED"/>
    <property type="match status" value="1"/>
</dbReference>
<reference evidence="8" key="2">
    <citation type="journal article" date="2021" name="PeerJ">
        <title>Extensive microbial diversity within the chicken gut microbiome revealed by metagenomics and culture.</title>
        <authorList>
            <person name="Gilroy R."/>
            <person name="Ravi A."/>
            <person name="Getino M."/>
            <person name="Pursley I."/>
            <person name="Horton D.L."/>
            <person name="Alikhan N.F."/>
            <person name="Baker D."/>
            <person name="Gharbi K."/>
            <person name="Hall N."/>
            <person name="Watson M."/>
            <person name="Adriaenssens E.M."/>
            <person name="Foster-Nyarko E."/>
            <person name="Jarju S."/>
            <person name="Secka A."/>
            <person name="Antonio M."/>
            <person name="Oren A."/>
            <person name="Chaudhuri R.R."/>
            <person name="La Ragione R."/>
            <person name="Hildebrand F."/>
            <person name="Pallen M.J."/>
        </authorList>
    </citation>
    <scope>NUCLEOTIDE SEQUENCE</scope>
    <source>
        <strain evidence="8">CHK190-19873</strain>
    </source>
</reference>
<dbReference type="InterPro" id="IPR017441">
    <property type="entry name" value="Protein_kinase_ATP_BS"/>
</dbReference>
<dbReference type="GO" id="GO:0005524">
    <property type="term" value="F:ATP binding"/>
    <property type="evidence" value="ECO:0007669"/>
    <property type="project" value="UniProtKB-UniRule"/>
</dbReference>
<evidence type="ECO:0000256" key="1">
    <source>
        <dbReference type="ARBA" id="ARBA00022679"/>
    </source>
</evidence>
<comment type="caution">
    <text evidence="8">The sequence shown here is derived from an EMBL/GenBank/DDBJ whole genome shotgun (WGS) entry which is preliminary data.</text>
</comment>
<evidence type="ECO:0000313" key="8">
    <source>
        <dbReference type="EMBL" id="HIS31377.1"/>
    </source>
</evidence>
<keyword evidence="6" id="KW-0812">Transmembrane</keyword>
<sequence>MLQIGSVIDGKYKILNEVGRGGMSIVYMAINERANKTWAIKEVRRDGVQDYEVVKQGLIVETDLLKRLDHPNLPSIIDVIEDQDTFLIVMDYIEGKSLDKVLREHGPQDQELVVKWARQICDVLGYLHSRKPPIIYRDMKPSNVMLKPDGNIVVFDFGIAREFKEGRVADTTCLGTRGYAAPEQYGGRGQTDPRTDIYCLGATMYHLLTGHNPSEPPYEIYPIRHWNPALSSGLEEIILRCTQQNPSDRFQSCAELMYALDHYSELDYDYRKRQNRRWVSFLATVGLTAACAAGAAGFYTAETTLKASSYDQYMLNAVSAADTEERFASYMNAIELEPEDEEAYLGILQNCFLEDGEFVGDEQKQFMEMLGTGPQGGRTHEDSLRSNAEGYARFSYEAAMAYFYYNTEGSKNSAIKWLSIAQEAESLTEQQRERASLLFQIASYYNDLGAMNLAGDSQVSYADYWRDMVEVTAGNLVERDNAMTALVMYGEMLNLISTNSTELRDEGISREELLDEIAYIRERLENDIVIEDSNRAQLSGKFEEVMEAAETAQKRVETVYAVIGGGEA</sequence>
<protein>
    <submittedName>
        <fullName evidence="8">Serine/threonine protein kinase</fullName>
    </submittedName>
</protein>
<dbReference type="Proteomes" id="UP000823935">
    <property type="component" value="Unassembled WGS sequence"/>
</dbReference>
<proteinExistence type="predicted"/>
<keyword evidence="6" id="KW-0472">Membrane</keyword>
<dbReference type="PROSITE" id="PS00107">
    <property type="entry name" value="PROTEIN_KINASE_ATP"/>
    <property type="match status" value="1"/>
</dbReference>
<keyword evidence="8" id="KW-0723">Serine/threonine-protein kinase</keyword>
<dbReference type="AlphaFoldDB" id="A0A9D1ESC9"/>
<dbReference type="InterPro" id="IPR011009">
    <property type="entry name" value="Kinase-like_dom_sf"/>
</dbReference>
<feature type="transmembrane region" description="Helical" evidence="6">
    <location>
        <begin position="278"/>
        <end position="299"/>
    </location>
</feature>
<feature type="domain" description="Protein kinase" evidence="7">
    <location>
        <begin position="12"/>
        <end position="266"/>
    </location>
</feature>
<dbReference type="GO" id="GO:0004674">
    <property type="term" value="F:protein serine/threonine kinase activity"/>
    <property type="evidence" value="ECO:0007669"/>
    <property type="project" value="UniProtKB-KW"/>
</dbReference>
<name>A0A9D1ESC9_9FIRM</name>
<keyword evidence="3 8" id="KW-0418">Kinase</keyword>
<dbReference type="CDD" id="cd14014">
    <property type="entry name" value="STKc_PknB_like"/>
    <property type="match status" value="1"/>
</dbReference>
<evidence type="ECO:0000256" key="3">
    <source>
        <dbReference type="ARBA" id="ARBA00022777"/>
    </source>
</evidence>
<dbReference type="EMBL" id="DVIQ01000035">
    <property type="protein sequence ID" value="HIS31377.1"/>
    <property type="molecule type" value="Genomic_DNA"/>
</dbReference>
<evidence type="ECO:0000313" key="9">
    <source>
        <dbReference type="Proteomes" id="UP000823935"/>
    </source>
</evidence>
<dbReference type="Gene3D" id="3.30.200.20">
    <property type="entry name" value="Phosphorylase Kinase, domain 1"/>
    <property type="match status" value="1"/>
</dbReference>
<evidence type="ECO:0000256" key="4">
    <source>
        <dbReference type="ARBA" id="ARBA00022840"/>
    </source>
</evidence>
<dbReference type="PROSITE" id="PS00108">
    <property type="entry name" value="PROTEIN_KINASE_ST"/>
    <property type="match status" value="1"/>
</dbReference>
<feature type="binding site" evidence="5">
    <location>
        <position position="41"/>
    </location>
    <ligand>
        <name>ATP</name>
        <dbReference type="ChEBI" id="CHEBI:30616"/>
    </ligand>
</feature>
<keyword evidence="2 5" id="KW-0547">Nucleotide-binding</keyword>
<keyword evidence="4 5" id="KW-0067">ATP-binding</keyword>
<keyword evidence="1" id="KW-0808">Transferase</keyword>